<protein>
    <submittedName>
        <fullName evidence="1">Uncharacterized protein</fullName>
    </submittedName>
</protein>
<evidence type="ECO:0000313" key="1">
    <source>
        <dbReference type="EMBL" id="EDO60642.1"/>
    </source>
</evidence>
<dbReference type="Proteomes" id="UP000220611">
    <property type="component" value="Unassembled WGS sequence"/>
</dbReference>
<dbReference type="eggNOG" id="ENOG502ZH6Q">
    <property type="taxonomic scope" value="Bacteria"/>
</dbReference>
<sequence>MESAQRELVNVLLKVIFSQGLISRTTYSEAINLVYSVMDFSELLRYPVCLTKEARAHECTQDTQ</sequence>
<dbReference type="EMBL" id="ABCB02000019">
    <property type="protein sequence ID" value="EDO60642.1"/>
    <property type="molecule type" value="Genomic_DNA"/>
</dbReference>
<dbReference type="AlphaFoldDB" id="A7VUJ2"/>
<reference evidence="1 3" key="1">
    <citation type="submission" date="2007-08" db="EMBL/GenBank/DDBJ databases">
        <title>Draft genome sequence of Clostridium leptum (DSM 753).</title>
        <authorList>
            <person name="Sudarsanam P."/>
            <person name="Ley R."/>
            <person name="Guruge J."/>
            <person name="Turnbaugh P.J."/>
            <person name="Mahowald M."/>
            <person name="Liep D."/>
            <person name="Gordon J."/>
        </authorList>
    </citation>
    <scope>NUCLEOTIDE SEQUENCE [LARGE SCALE GENOMIC DNA]</scope>
    <source>
        <strain evidence="1 3">DSM 753</strain>
    </source>
</reference>
<gene>
    <name evidence="2" type="ORF">CH238_07255</name>
    <name evidence="1" type="ORF">CLOLEP_02238</name>
</gene>
<accession>A7VUJ2</accession>
<dbReference type="Proteomes" id="UP000003490">
    <property type="component" value="Unassembled WGS sequence"/>
</dbReference>
<comment type="caution">
    <text evidence="1">The sequence shown here is derived from an EMBL/GenBank/DDBJ whole genome shotgun (WGS) entry which is preliminary data.</text>
</comment>
<evidence type="ECO:0000313" key="4">
    <source>
        <dbReference type="Proteomes" id="UP000220611"/>
    </source>
</evidence>
<organism evidence="1 3">
    <name type="scientific">[Clostridium] leptum DSM 753</name>
    <dbReference type="NCBI Taxonomy" id="428125"/>
    <lineage>
        <taxon>Bacteria</taxon>
        <taxon>Bacillati</taxon>
        <taxon>Bacillota</taxon>
        <taxon>Clostridia</taxon>
        <taxon>Eubacteriales</taxon>
        <taxon>Oscillospiraceae</taxon>
        <taxon>Oscillospiraceae incertae sedis</taxon>
    </lineage>
</organism>
<proteinExistence type="predicted"/>
<keyword evidence="4" id="KW-1185">Reference proteome</keyword>
<reference evidence="1 3" key="2">
    <citation type="submission" date="2007-08" db="EMBL/GenBank/DDBJ databases">
        <authorList>
            <person name="Fulton L."/>
            <person name="Clifton S."/>
            <person name="Fulton B."/>
            <person name="Xu J."/>
            <person name="Minx P."/>
            <person name="Pepin K.H."/>
            <person name="Johnson M."/>
            <person name="Thiruvilangam P."/>
            <person name="Bhonagiri V."/>
            <person name="Nash W.E."/>
            <person name="Wang C."/>
            <person name="Mardis E.R."/>
            <person name="Wilson R.K."/>
        </authorList>
    </citation>
    <scope>NUCLEOTIDE SEQUENCE [LARGE SCALE GENOMIC DNA]</scope>
    <source>
        <strain evidence="1 3">DSM 753</strain>
    </source>
</reference>
<evidence type="ECO:0000313" key="3">
    <source>
        <dbReference type="Proteomes" id="UP000003490"/>
    </source>
</evidence>
<dbReference type="HOGENOM" id="CLU_2859796_0_0_9"/>
<evidence type="ECO:0000313" key="2">
    <source>
        <dbReference type="EMBL" id="PEQ24749.1"/>
    </source>
</evidence>
<reference evidence="2 4" key="3">
    <citation type="submission" date="2017-07" db="EMBL/GenBank/DDBJ databases">
        <title>Prevalence of linear plasmids in Cutibacterium (Propionibacterium) acnes isolates obtained from prostatic tissue.</title>
        <authorList>
            <person name="Davidsson S."/>
            <person name="Carlsson J."/>
            <person name="Molling P."/>
            <person name="Andren O."/>
            <person name="Andersson S.-O."/>
            <person name="Brzuszkiewicz E."/>
            <person name="Poehlein A."/>
            <person name="Al-Zeer M."/>
            <person name="Brinkmann V."/>
            <person name="Scavenius C."/>
            <person name="Nazipi S."/>
            <person name="Soderquist B."/>
            <person name="Bruggemann H."/>
        </authorList>
    </citation>
    <scope>NUCLEOTIDE SEQUENCE [LARGE SCALE GENOMIC DNA]</scope>
    <source>
        <strain evidence="2 4">DSM 753</strain>
    </source>
</reference>
<name>A7VUJ2_9FIRM</name>
<dbReference type="EMBL" id="NOXF01000004">
    <property type="protein sequence ID" value="PEQ24749.1"/>
    <property type="molecule type" value="Genomic_DNA"/>
</dbReference>